<reference evidence="1 2" key="1">
    <citation type="journal article" date="2019" name="Nat. Ecol. Evol.">
        <title>Megaphylogeny resolves global patterns of mushroom evolution.</title>
        <authorList>
            <person name="Varga T."/>
            <person name="Krizsan K."/>
            <person name="Foldi C."/>
            <person name="Dima B."/>
            <person name="Sanchez-Garcia M."/>
            <person name="Sanchez-Ramirez S."/>
            <person name="Szollosi G.J."/>
            <person name="Szarkandi J.G."/>
            <person name="Papp V."/>
            <person name="Albert L."/>
            <person name="Andreopoulos W."/>
            <person name="Angelini C."/>
            <person name="Antonin V."/>
            <person name="Barry K.W."/>
            <person name="Bougher N.L."/>
            <person name="Buchanan P."/>
            <person name="Buyck B."/>
            <person name="Bense V."/>
            <person name="Catcheside P."/>
            <person name="Chovatia M."/>
            <person name="Cooper J."/>
            <person name="Damon W."/>
            <person name="Desjardin D."/>
            <person name="Finy P."/>
            <person name="Geml J."/>
            <person name="Haridas S."/>
            <person name="Hughes K."/>
            <person name="Justo A."/>
            <person name="Karasinski D."/>
            <person name="Kautmanova I."/>
            <person name="Kiss B."/>
            <person name="Kocsube S."/>
            <person name="Kotiranta H."/>
            <person name="LaButti K.M."/>
            <person name="Lechner B.E."/>
            <person name="Liimatainen K."/>
            <person name="Lipzen A."/>
            <person name="Lukacs Z."/>
            <person name="Mihaltcheva S."/>
            <person name="Morgado L.N."/>
            <person name="Niskanen T."/>
            <person name="Noordeloos M.E."/>
            <person name="Ohm R.A."/>
            <person name="Ortiz-Santana B."/>
            <person name="Ovrebo C."/>
            <person name="Racz N."/>
            <person name="Riley R."/>
            <person name="Savchenko A."/>
            <person name="Shiryaev A."/>
            <person name="Soop K."/>
            <person name="Spirin V."/>
            <person name="Szebenyi C."/>
            <person name="Tomsovsky M."/>
            <person name="Tulloss R.E."/>
            <person name="Uehling J."/>
            <person name="Grigoriev I.V."/>
            <person name="Vagvolgyi C."/>
            <person name="Papp T."/>
            <person name="Martin F.M."/>
            <person name="Miettinen O."/>
            <person name="Hibbett D.S."/>
            <person name="Nagy L.G."/>
        </authorList>
    </citation>
    <scope>NUCLEOTIDE SEQUENCE [LARGE SCALE GENOMIC DNA]</scope>
    <source>
        <strain evidence="1 2">CBS 166.37</strain>
    </source>
</reference>
<name>A0A5C3LFZ8_9AGAR</name>
<accession>A0A5C3LFZ8</accession>
<dbReference type="AlphaFoldDB" id="A0A5C3LFZ8"/>
<organism evidence="1 2">
    <name type="scientific">Crucibulum laeve</name>
    <dbReference type="NCBI Taxonomy" id="68775"/>
    <lineage>
        <taxon>Eukaryota</taxon>
        <taxon>Fungi</taxon>
        <taxon>Dikarya</taxon>
        <taxon>Basidiomycota</taxon>
        <taxon>Agaricomycotina</taxon>
        <taxon>Agaricomycetes</taxon>
        <taxon>Agaricomycetidae</taxon>
        <taxon>Agaricales</taxon>
        <taxon>Agaricineae</taxon>
        <taxon>Nidulariaceae</taxon>
        <taxon>Crucibulum</taxon>
    </lineage>
</organism>
<evidence type="ECO:0000313" key="1">
    <source>
        <dbReference type="EMBL" id="TFK31103.1"/>
    </source>
</evidence>
<keyword evidence="2" id="KW-1185">Reference proteome</keyword>
<gene>
    <name evidence="1" type="ORF">BDQ12DRAFT_319536</name>
</gene>
<protein>
    <submittedName>
        <fullName evidence="1">Uncharacterized protein</fullName>
    </submittedName>
</protein>
<sequence length="76" mass="8613">MLASSLHTVSRCKICRKEQITALIHSSSALSKHVLKKKAISKQGSSHRRLVDNLRPSSKSDRFEVVPNDLKVKYLR</sequence>
<dbReference type="Proteomes" id="UP000308652">
    <property type="component" value="Unassembled WGS sequence"/>
</dbReference>
<proteinExistence type="predicted"/>
<evidence type="ECO:0000313" key="2">
    <source>
        <dbReference type="Proteomes" id="UP000308652"/>
    </source>
</evidence>
<dbReference type="EMBL" id="ML213909">
    <property type="protein sequence ID" value="TFK31103.1"/>
    <property type="molecule type" value="Genomic_DNA"/>
</dbReference>